<dbReference type="InterPro" id="IPR007848">
    <property type="entry name" value="Small_mtfrase_dom"/>
</dbReference>
<evidence type="ECO:0000259" key="7">
    <source>
        <dbReference type="Pfam" id="PF17827"/>
    </source>
</evidence>
<feature type="binding site" evidence="5">
    <location>
        <begin position="189"/>
        <end position="192"/>
    </location>
    <ligand>
        <name>substrate</name>
    </ligand>
</feature>
<dbReference type="InterPro" id="IPR019874">
    <property type="entry name" value="RF_methyltr_PrmC"/>
</dbReference>
<feature type="binding site" evidence="5">
    <location>
        <begin position="123"/>
        <end position="127"/>
    </location>
    <ligand>
        <name>S-adenosyl-L-methionine</name>
        <dbReference type="ChEBI" id="CHEBI:59789"/>
    </ligand>
</feature>
<comment type="caution">
    <text evidence="5">Lacks conserved residue(s) required for the propagation of feature annotation.</text>
</comment>
<evidence type="ECO:0000256" key="4">
    <source>
        <dbReference type="ARBA" id="ARBA00048391"/>
    </source>
</evidence>
<dbReference type="PROSITE" id="PS00092">
    <property type="entry name" value="N6_MTASE"/>
    <property type="match status" value="1"/>
</dbReference>
<feature type="domain" description="Methyltransferase small" evidence="6">
    <location>
        <begin position="115"/>
        <end position="206"/>
    </location>
</feature>
<organism evidence="8 9">
    <name type="scientific">Urechidicola vernalis</name>
    <dbReference type="NCBI Taxonomy" id="3075600"/>
    <lineage>
        <taxon>Bacteria</taxon>
        <taxon>Pseudomonadati</taxon>
        <taxon>Bacteroidota</taxon>
        <taxon>Flavobacteriia</taxon>
        <taxon>Flavobacteriales</taxon>
        <taxon>Flavobacteriaceae</taxon>
        <taxon>Urechidicola</taxon>
    </lineage>
</organism>
<reference evidence="8 9" key="1">
    <citation type="submission" date="2023-09" db="EMBL/GenBank/DDBJ databases">
        <authorList>
            <person name="Rey-Velasco X."/>
        </authorList>
    </citation>
    <scope>NUCLEOTIDE SEQUENCE [LARGE SCALE GENOMIC DNA]</scope>
    <source>
        <strain evidence="8 9">P050</strain>
    </source>
</reference>
<keyword evidence="1 5" id="KW-0489">Methyltransferase</keyword>
<dbReference type="PANTHER" id="PTHR18895:SF74">
    <property type="entry name" value="MTRF1L RELEASE FACTOR GLUTAMINE METHYLTRANSFERASE"/>
    <property type="match status" value="1"/>
</dbReference>
<dbReference type="GO" id="GO:0032259">
    <property type="term" value="P:methylation"/>
    <property type="evidence" value="ECO:0007669"/>
    <property type="project" value="UniProtKB-KW"/>
</dbReference>
<dbReference type="InterPro" id="IPR029063">
    <property type="entry name" value="SAM-dependent_MTases_sf"/>
</dbReference>
<feature type="binding site" evidence="5">
    <location>
        <position position="146"/>
    </location>
    <ligand>
        <name>S-adenosyl-L-methionine</name>
        <dbReference type="ChEBI" id="CHEBI:59789"/>
    </ligand>
</feature>
<keyword evidence="3 5" id="KW-0949">S-adenosyl-L-methionine</keyword>
<evidence type="ECO:0000256" key="2">
    <source>
        <dbReference type="ARBA" id="ARBA00022679"/>
    </source>
</evidence>
<feature type="binding site" evidence="5">
    <location>
        <position position="189"/>
    </location>
    <ligand>
        <name>S-adenosyl-L-methionine</name>
        <dbReference type="ChEBI" id="CHEBI:59789"/>
    </ligand>
</feature>
<dbReference type="InterPro" id="IPR004556">
    <property type="entry name" value="HemK-like"/>
</dbReference>
<dbReference type="Pfam" id="PF05175">
    <property type="entry name" value="MTS"/>
    <property type="match status" value="1"/>
</dbReference>
<dbReference type="PANTHER" id="PTHR18895">
    <property type="entry name" value="HEMK METHYLTRANSFERASE"/>
    <property type="match status" value="1"/>
</dbReference>
<dbReference type="NCBIfam" id="TIGR00536">
    <property type="entry name" value="hemK_fam"/>
    <property type="match status" value="1"/>
</dbReference>
<dbReference type="SUPFAM" id="SSF53335">
    <property type="entry name" value="S-adenosyl-L-methionine-dependent methyltransferases"/>
    <property type="match status" value="1"/>
</dbReference>
<sequence>MTLQQLKQQFHNVLNSLYPPEEINSFFFLVIENVLNLKRIDFALNPTTTIGDDQTIKLHKIVKKLKLEIPIQYILGSTEFFGLTFYVNKHVLIPRPETEELVDWIIKSISHSEISNANILDIGTGTGCIPITLAKNILNSNVTAIDVSSEALAVAKENARINKTNVNFIEQDILASKTFHQKFDIIISNPPYVRELEKKEIKDNVLKNEPHLALFVDNENPLLFYNKIAELAKDSLSENGGLFFEINQYLGQETIQLLKEKGYTNIELRKDLNGNDRMIKASL</sequence>
<dbReference type="GO" id="GO:0102559">
    <property type="term" value="F:peptide chain release factor N(5)-glutamine methyltransferase activity"/>
    <property type="evidence" value="ECO:0007669"/>
    <property type="project" value="UniProtKB-EC"/>
</dbReference>
<keyword evidence="2 5" id="KW-0808">Transferase</keyword>
<proteinExistence type="inferred from homology"/>
<dbReference type="NCBIfam" id="TIGR03534">
    <property type="entry name" value="RF_mod_PrmC"/>
    <property type="match status" value="1"/>
</dbReference>
<evidence type="ECO:0000256" key="3">
    <source>
        <dbReference type="ARBA" id="ARBA00022691"/>
    </source>
</evidence>
<dbReference type="EMBL" id="JAVRHV010000009">
    <property type="protein sequence ID" value="MDT0554295.1"/>
    <property type="molecule type" value="Genomic_DNA"/>
</dbReference>
<evidence type="ECO:0000313" key="9">
    <source>
        <dbReference type="Proteomes" id="UP001252186"/>
    </source>
</evidence>
<dbReference type="Gene3D" id="1.10.8.10">
    <property type="entry name" value="DNA helicase RuvA subunit, C-terminal domain"/>
    <property type="match status" value="1"/>
</dbReference>
<dbReference type="HAMAP" id="MF_02126">
    <property type="entry name" value="RF_methyltr_PrmC"/>
    <property type="match status" value="1"/>
</dbReference>
<keyword evidence="9" id="KW-1185">Reference proteome</keyword>
<gene>
    <name evidence="5 8" type="primary">prmC</name>
    <name evidence="8" type="ORF">RM519_13620</name>
</gene>
<dbReference type="RefSeq" id="WP_311594382.1">
    <property type="nucleotide sequence ID" value="NZ_JAVRHV010000009.1"/>
</dbReference>
<dbReference type="InterPro" id="IPR040758">
    <property type="entry name" value="PrmC_N"/>
</dbReference>
<evidence type="ECO:0000256" key="1">
    <source>
        <dbReference type="ARBA" id="ARBA00022603"/>
    </source>
</evidence>
<dbReference type="CDD" id="cd02440">
    <property type="entry name" value="AdoMet_MTases"/>
    <property type="match status" value="1"/>
</dbReference>
<accession>A0ABU2Y8Y6</accession>
<dbReference type="Pfam" id="PF17827">
    <property type="entry name" value="PrmC_N"/>
    <property type="match status" value="1"/>
</dbReference>
<evidence type="ECO:0000256" key="5">
    <source>
        <dbReference type="HAMAP-Rule" id="MF_02126"/>
    </source>
</evidence>
<name>A0ABU2Y8Y6_9FLAO</name>
<dbReference type="Proteomes" id="UP001252186">
    <property type="component" value="Unassembled WGS sequence"/>
</dbReference>
<dbReference type="InterPro" id="IPR002052">
    <property type="entry name" value="DNA_methylase_N6_adenine_CS"/>
</dbReference>
<comment type="similarity">
    <text evidence="5">Belongs to the protein N5-glutamine methyltransferase family. PrmC subfamily.</text>
</comment>
<dbReference type="Gene3D" id="3.40.50.150">
    <property type="entry name" value="Vaccinia Virus protein VP39"/>
    <property type="match status" value="1"/>
</dbReference>
<evidence type="ECO:0000259" key="6">
    <source>
        <dbReference type="Pfam" id="PF05175"/>
    </source>
</evidence>
<dbReference type="EC" id="2.1.1.297" evidence="5"/>
<comment type="function">
    <text evidence="5">Methylates the class 1 translation termination release factors RF1/PrfA and RF2/PrfB on the glutamine residue of the universally conserved GGQ motif.</text>
</comment>
<evidence type="ECO:0000313" key="8">
    <source>
        <dbReference type="EMBL" id="MDT0554295.1"/>
    </source>
</evidence>
<protein>
    <recommendedName>
        <fullName evidence="5">Release factor glutamine methyltransferase</fullName>
        <shortName evidence="5">RF MTase</shortName>
        <ecNumber evidence="5">2.1.1.297</ecNumber>
    </recommendedName>
    <alternativeName>
        <fullName evidence="5">N5-glutamine methyltransferase PrmC</fullName>
    </alternativeName>
    <alternativeName>
        <fullName evidence="5">Protein-(glutamine-N5) MTase PrmC</fullName>
    </alternativeName>
    <alternativeName>
        <fullName evidence="5">Protein-glutamine N-methyltransferase PrmC</fullName>
    </alternativeName>
</protein>
<feature type="domain" description="Release factor glutamine methyltransferase N-terminal" evidence="7">
    <location>
        <begin position="29"/>
        <end position="76"/>
    </location>
</feature>
<comment type="catalytic activity">
    <reaction evidence="4 5">
        <text>L-glutaminyl-[peptide chain release factor] + S-adenosyl-L-methionine = N(5)-methyl-L-glutaminyl-[peptide chain release factor] + S-adenosyl-L-homocysteine + H(+)</text>
        <dbReference type="Rhea" id="RHEA:42896"/>
        <dbReference type="Rhea" id="RHEA-COMP:10271"/>
        <dbReference type="Rhea" id="RHEA-COMP:10272"/>
        <dbReference type="ChEBI" id="CHEBI:15378"/>
        <dbReference type="ChEBI" id="CHEBI:30011"/>
        <dbReference type="ChEBI" id="CHEBI:57856"/>
        <dbReference type="ChEBI" id="CHEBI:59789"/>
        <dbReference type="ChEBI" id="CHEBI:61891"/>
        <dbReference type="EC" id="2.1.1.297"/>
    </reaction>
</comment>
<dbReference type="InterPro" id="IPR050320">
    <property type="entry name" value="N5-glutamine_MTase"/>
</dbReference>
<comment type="caution">
    <text evidence="8">The sequence shown here is derived from an EMBL/GenBank/DDBJ whole genome shotgun (WGS) entry which is preliminary data.</text>
</comment>